<keyword evidence="1" id="KW-0479">Metal-binding</keyword>
<evidence type="ECO:0000259" key="3">
    <source>
        <dbReference type="PROSITE" id="PS00497"/>
    </source>
</evidence>
<dbReference type="InterPro" id="IPR050316">
    <property type="entry name" value="Tyrosinase/Hemocyanin"/>
</dbReference>
<accession>A0ABR1RPW6</accession>
<dbReference type="PROSITE" id="PS00498">
    <property type="entry name" value="TYROSINASE_2"/>
    <property type="match status" value="1"/>
</dbReference>
<feature type="domain" description="Tyrosinase copper-binding" evidence="4">
    <location>
        <begin position="457"/>
        <end position="468"/>
    </location>
</feature>
<dbReference type="PRINTS" id="PR00092">
    <property type="entry name" value="TYROSINASE"/>
</dbReference>
<keyword evidence="2" id="KW-0560">Oxidoreductase</keyword>
<protein>
    <submittedName>
        <fullName evidence="5">Tyrosinase-like protein orsC</fullName>
    </submittedName>
</protein>
<proteinExistence type="predicted"/>
<evidence type="ECO:0000313" key="5">
    <source>
        <dbReference type="EMBL" id="KAK8017006.1"/>
    </source>
</evidence>
<dbReference type="Proteomes" id="UP001444661">
    <property type="component" value="Unassembled WGS sequence"/>
</dbReference>
<dbReference type="SUPFAM" id="SSF48056">
    <property type="entry name" value="Di-copper centre-containing domain"/>
    <property type="match status" value="1"/>
</dbReference>
<dbReference type="PANTHER" id="PTHR11474:SF125">
    <property type="entry name" value="N-ACETYL-6-HYDROXYTRYPTOPHAN OXIDASE IVOB-RELATED"/>
    <property type="match status" value="1"/>
</dbReference>
<dbReference type="Gene3D" id="1.10.1280.10">
    <property type="entry name" value="Di-copper center containing domain from catechol oxidase"/>
    <property type="match status" value="1"/>
</dbReference>
<reference evidence="5 6" key="1">
    <citation type="submission" date="2023-01" db="EMBL/GenBank/DDBJ databases">
        <title>Analysis of 21 Apiospora genomes using comparative genomics revels a genus with tremendous synthesis potential of carbohydrate active enzymes and secondary metabolites.</title>
        <authorList>
            <person name="Sorensen T."/>
        </authorList>
    </citation>
    <scope>NUCLEOTIDE SEQUENCE [LARGE SCALE GENOMIC DNA]</scope>
    <source>
        <strain evidence="5 6">CBS 33761</strain>
    </source>
</reference>
<feature type="domain" description="Tyrosinase copper-binding" evidence="3">
    <location>
        <begin position="308"/>
        <end position="325"/>
    </location>
</feature>
<dbReference type="PROSITE" id="PS00497">
    <property type="entry name" value="TYROSINASE_1"/>
    <property type="match status" value="1"/>
</dbReference>
<organism evidence="5 6">
    <name type="scientific">Apiospora rasikravindrae</name>
    <dbReference type="NCBI Taxonomy" id="990691"/>
    <lineage>
        <taxon>Eukaryota</taxon>
        <taxon>Fungi</taxon>
        <taxon>Dikarya</taxon>
        <taxon>Ascomycota</taxon>
        <taxon>Pezizomycotina</taxon>
        <taxon>Sordariomycetes</taxon>
        <taxon>Xylariomycetidae</taxon>
        <taxon>Amphisphaeriales</taxon>
        <taxon>Apiosporaceae</taxon>
        <taxon>Apiospora</taxon>
    </lineage>
</organism>
<evidence type="ECO:0000256" key="1">
    <source>
        <dbReference type="ARBA" id="ARBA00022723"/>
    </source>
</evidence>
<name>A0ABR1RPW6_9PEZI</name>
<evidence type="ECO:0000256" key="2">
    <source>
        <dbReference type="ARBA" id="ARBA00023002"/>
    </source>
</evidence>
<evidence type="ECO:0000259" key="4">
    <source>
        <dbReference type="PROSITE" id="PS00498"/>
    </source>
</evidence>
<dbReference type="PANTHER" id="PTHR11474">
    <property type="entry name" value="TYROSINASE FAMILY MEMBER"/>
    <property type="match status" value="1"/>
</dbReference>
<gene>
    <name evidence="5" type="ORF">PG993_015195</name>
</gene>
<evidence type="ECO:0000313" key="6">
    <source>
        <dbReference type="Proteomes" id="UP001444661"/>
    </source>
</evidence>
<dbReference type="InterPro" id="IPR008922">
    <property type="entry name" value="Di-copper_centre_dom_sf"/>
</dbReference>
<dbReference type="InterPro" id="IPR002227">
    <property type="entry name" value="Tyrosinase_Cu-bd"/>
</dbReference>
<sequence>MPFALPSKPSSTVKNEYVSVNRSLDPILLICVYLSPVIGALLLAGADARVARCKHNPNPSASSASHPAVTSAETVVAPAASYPVQSPAASSSAKSSAATTTAVDSVATSSAANSVASSTAVESTADSTATTEAGIETTSSAAAASTTAVSSQTTVEASSASTTAVTSVAVSSSATTNVVTSIPFSSSSTSIVVIPSTSTSTTKSKAPAATNYPRTYPADVVDKLRDSSLNKLETYSSSNLAGGACTLETASIRREWSDLSLDERVEYTTAVRCLQKLPSKSDAKEVPGARSRFDDFMAVHMSLTPWIHNSANFLAWHRYYLFTYEKALKEECGYKGSHPYWNWDRYASDPVNSPLFNGNASSMGSASGCNTEGPFADYQVNLGPGTSTRYNPRCLKRAVNHDAAQDCTADKTYSLITRHSTVSSFQDSMQGIPGVHVGGHFTMGGDPGGDINASPGDPAFYLHHAMIDRVWWLWQVQDLQSRLSAVAGNNLKTNRVGSLKDTVDLGILNGEVELGALLNTLGGNGGEFCYIYM</sequence>
<dbReference type="EMBL" id="JAQQWK010000014">
    <property type="protein sequence ID" value="KAK8017006.1"/>
    <property type="molecule type" value="Genomic_DNA"/>
</dbReference>
<keyword evidence="6" id="KW-1185">Reference proteome</keyword>
<dbReference type="Pfam" id="PF00264">
    <property type="entry name" value="Tyrosinase"/>
    <property type="match status" value="1"/>
</dbReference>
<comment type="caution">
    <text evidence="5">The sequence shown here is derived from an EMBL/GenBank/DDBJ whole genome shotgun (WGS) entry which is preliminary data.</text>
</comment>